<proteinExistence type="predicted"/>
<organism evidence="6 7">
    <name type="scientific">Trichoderma gamsii</name>
    <dbReference type="NCBI Taxonomy" id="398673"/>
    <lineage>
        <taxon>Eukaryota</taxon>
        <taxon>Fungi</taxon>
        <taxon>Dikarya</taxon>
        <taxon>Ascomycota</taxon>
        <taxon>Pezizomycotina</taxon>
        <taxon>Sordariomycetes</taxon>
        <taxon>Hypocreomycetidae</taxon>
        <taxon>Hypocreales</taxon>
        <taxon>Hypocreaceae</taxon>
        <taxon>Trichoderma</taxon>
    </lineage>
</organism>
<evidence type="ECO:0000313" key="6">
    <source>
        <dbReference type="EMBL" id="PON20680.1"/>
    </source>
</evidence>
<dbReference type="Proteomes" id="UP000054821">
    <property type="component" value="Unassembled WGS sequence"/>
</dbReference>
<comment type="subcellular location">
    <subcellularLocation>
        <location evidence="1">Nucleus</location>
    </subcellularLocation>
</comment>
<protein>
    <submittedName>
        <fullName evidence="6">C6 zinc finger domain-containing protein</fullName>
    </submittedName>
</protein>
<evidence type="ECO:0000256" key="3">
    <source>
        <dbReference type="ARBA" id="ARBA00023125"/>
    </source>
</evidence>
<dbReference type="RefSeq" id="XP_018657102.2">
    <property type="nucleotide sequence ID" value="XM_018809700.2"/>
</dbReference>
<dbReference type="PANTHER" id="PTHR31845:SF21">
    <property type="entry name" value="REGULATORY PROTEIN LEU3"/>
    <property type="match status" value="1"/>
</dbReference>
<dbReference type="STRING" id="398673.A0A2P4Z8R3"/>
<dbReference type="GO" id="GO:0000981">
    <property type="term" value="F:DNA-binding transcription factor activity, RNA polymerase II-specific"/>
    <property type="evidence" value="ECO:0007669"/>
    <property type="project" value="TreeGrafter"/>
</dbReference>
<evidence type="ECO:0000256" key="5">
    <source>
        <dbReference type="ARBA" id="ARBA00023242"/>
    </source>
</evidence>
<dbReference type="InterPro" id="IPR051089">
    <property type="entry name" value="prtT"/>
</dbReference>
<dbReference type="AlphaFoldDB" id="A0A2P4Z8R3"/>
<evidence type="ECO:0000256" key="2">
    <source>
        <dbReference type="ARBA" id="ARBA00023015"/>
    </source>
</evidence>
<keyword evidence="3" id="KW-0238">DNA-binding</keyword>
<dbReference type="PANTHER" id="PTHR31845">
    <property type="entry name" value="FINGER DOMAIN PROTEIN, PUTATIVE-RELATED"/>
    <property type="match status" value="1"/>
</dbReference>
<dbReference type="EMBL" id="JPDN02000063">
    <property type="protein sequence ID" value="PON20680.1"/>
    <property type="molecule type" value="Genomic_DNA"/>
</dbReference>
<evidence type="ECO:0000313" key="7">
    <source>
        <dbReference type="Proteomes" id="UP000054821"/>
    </source>
</evidence>
<gene>
    <name evidence="6" type="ORF">TGAM01_v210465</name>
</gene>
<reference evidence="6 7" key="1">
    <citation type="journal article" date="2016" name="Genome Announc.">
        <title>Draft Whole-Genome Sequence of Trichoderma gamsii T6085, a Promising Biocontrol Agent of Fusarium Head Blight on Wheat.</title>
        <authorList>
            <person name="Baroncelli R."/>
            <person name="Zapparata A."/>
            <person name="Piaggeschi G."/>
            <person name="Sarrocco S."/>
            <person name="Vannacci G."/>
        </authorList>
    </citation>
    <scope>NUCLEOTIDE SEQUENCE [LARGE SCALE GENOMIC DNA]</scope>
    <source>
        <strain evidence="6 7">T6085</strain>
    </source>
</reference>
<name>A0A2P4Z8R3_9HYPO</name>
<keyword evidence="4" id="KW-0804">Transcription</keyword>
<comment type="caution">
    <text evidence="6">The sequence shown here is derived from an EMBL/GenBank/DDBJ whole genome shotgun (WGS) entry which is preliminary data.</text>
</comment>
<dbReference type="GO" id="GO:0005634">
    <property type="term" value="C:nucleus"/>
    <property type="evidence" value="ECO:0007669"/>
    <property type="project" value="UniProtKB-SubCell"/>
</dbReference>
<evidence type="ECO:0000256" key="1">
    <source>
        <dbReference type="ARBA" id="ARBA00004123"/>
    </source>
</evidence>
<keyword evidence="2" id="KW-0805">Transcription regulation</keyword>
<dbReference type="GeneID" id="29989783"/>
<accession>A0A2P4Z8R3</accession>
<sequence length="361" mass="40700">MWKDPSLLIISVARSAAMQNGLHRPETMQDFQRVKTQLAPEEFHAAVKLWAGCYIAAQSVTTSAGQPSLSSNDWTIDRACEPGNNYTVPDNLRYHLLIQRFLARVDEAMSKRTCSPTGHPVQRESDGLMRLLECDLEDLERWIGKEAGEAHHIALAMVSMQLRSYYFFESSATEMRKQGLLRAYSAALNFISKIANEDAKNDFIKYVPNIYYQILNTAGMLVMKIINSSYARYVDIEEGKRSFNIVLSLLRRAILEDNDLRGRGGKILAQLWIIHHSRTIRRGQEPNLKVQSRLGASVLHDGLWAWREEFGGQTSPASRPSDSFSSLTPSLLPTSPAQSIQQRPPAASEFAILFSPAWIRC</sequence>
<evidence type="ECO:0000256" key="4">
    <source>
        <dbReference type="ARBA" id="ARBA00023163"/>
    </source>
</evidence>
<keyword evidence="5" id="KW-0539">Nucleus</keyword>
<dbReference type="GO" id="GO:0000976">
    <property type="term" value="F:transcription cis-regulatory region binding"/>
    <property type="evidence" value="ECO:0007669"/>
    <property type="project" value="TreeGrafter"/>
</dbReference>
<keyword evidence="7" id="KW-1185">Reference proteome</keyword>